<dbReference type="Pfam" id="PF13609">
    <property type="entry name" value="Porin_4"/>
    <property type="match status" value="1"/>
</dbReference>
<dbReference type="GO" id="GO:0006811">
    <property type="term" value="P:monoatomic ion transport"/>
    <property type="evidence" value="ECO:0007669"/>
    <property type="project" value="UniProtKB-KW"/>
</dbReference>
<feature type="signal peptide" evidence="11">
    <location>
        <begin position="1"/>
        <end position="20"/>
    </location>
</feature>
<feature type="domain" description="Porin" evidence="12">
    <location>
        <begin position="8"/>
        <end position="392"/>
    </location>
</feature>
<dbReference type="GO" id="GO:0009279">
    <property type="term" value="C:cell outer membrane"/>
    <property type="evidence" value="ECO:0007669"/>
    <property type="project" value="UniProtKB-SubCell"/>
</dbReference>
<evidence type="ECO:0000313" key="13">
    <source>
        <dbReference type="EMBL" id="OIJ40889.1"/>
    </source>
</evidence>
<dbReference type="InterPro" id="IPR050298">
    <property type="entry name" value="Gram-neg_bact_OMP"/>
</dbReference>
<evidence type="ECO:0000256" key="7">
    <source>
        <dbReference type="ARBA" id="ARBA00023065"/>
    </source>
</evidence>
<evidence type="ECO:0000256" key="6">
    <source>
        <dbReference type="ARBA" id="ARBA00022729"/>
    </source>
</evidence>
<keyword evidence="6 11" id="KW-0732">Signal</keyword>
<keyword evidence="5" id="KW-0812">Transmembrane</keyword>
<evidence type="ECO:0000256" key="1">
    <source>
        <dbReference type="ARBA" id="ARBA00004571"/>
    </source>
</evidence>
<evidence type="ECO:0000256" key="10">
    <source>
        <dbReference type="ARBA" id="ARBA00023237"/>
    </source>
</evidence>
<dbReference type="PROSITE" id="PS51257">
    <property type="entry name" value="PROKAR_LIPOPROTEIN"/>
    <property type="match status" value="1"/>
</dbReference>
<dbReference type="SUPFAM" id="SSF56935">
    <property type="entry name" value="Porins"/>
    <property type="match status" value="1"/>
</dbReference>
<dbReference type="PANTHER" id="PTHR34501">
    <property type="entry name" value="PROTEIN YDDL-RELATED"/>
    <property type="match status" value="1"/>
</dbReference>
<keyword evidence="9" id="KW-0472">Membrane</keyword>
<comment type="caution">
    <text evidence="13">The sequence shown here is derived from an EMBL/GenBank/DDBJ whole genome shotgun (WGS) entry which is preliminary data.</text>
</comment>
<evidence type="ECO:0000259" key="12">
    <source>
        <dbReference type="Pfam" id="PF13609"/>
    </source>
</evidence>
<dbReference type="InterPro" id="IPR023614">
    <property type="entry name" value="Porin_dom_sf"/>
</dbReference>
<evidence type="ECO:0000256" key="4">
    <source>
        <dbReference type="ARBA" id="ARBA00022452"/>
    </source>
</evidence>
<evidence type="ECO:0000256" key="2">
    <source>
        <dbReference type="ARBA" id="ARBA00011233"/>
    </source>
</evidence>
<organism evidence="13 14">
    <name type="scientific">Massilia timonae</name>
    <dbReference type="NCBI Taxonomy" id="47229"/>
    <lineage>
        <taxon>Bacteria</taxon>
        <taxon>Pseudomonadati</taxon>
        <taxon>Pseudomonadota</taxon>
        <taxon>Betaproteobacteria</taxon>
        <taxon>Burkholderiales</taxon>
        <taxon>Oxalobacteraceae</taxon>
        <taxon>Telluria group</taxon>
        <taxon>Massilia</taxon>
    </lineage>
</organism>
<evidence type="ECO:0000256" key="11">
    <source>
        <dbReference type="SAM" id="SignalP"/>
    </source>
</evidence>
<evidence type="ECO:0000313" key="14">
    <source>
        <dbReference type="Proteomes" id="UP000180246"/>
    </source>
</evidence>
<protein>
    <submittedName>
        <fullName evidence="13">Gram-negative porin family protein</fullName>
    </submittedName>
</protein>
<gene>
    <name evidence="13" type="ORF">LO55_1217</name>
</gene>
<dbReference type="Gene3D" id="2.40.160.10">
    <property type="entry name" value="Porin"/>
    <property type="match status" value="1"/>
</dbReference>
<sequence length="426" mass="45596">MKKSLIAALLGATFACSALAQTSVQIYGIADAGVMWQKGGPTKIYSGGADGSRLGIRGSEDLGNGYKAIFNLEARVELDNGSQQPALMNDNPGVYLLRGMDQIPQAIRDRLQAAIQPPGAPAVNQEKALFDRTAMVGLITPIGAVMLGRMYTPGYEVFNMADAFESGTAGTWGHVTGGTAGFTALGADIRSQEAIQYRIALPNGLGGSVMYGARNSGYLGRYYKFRAGAVTYKANGFDVGIGYNHGYDMQNRPSLRTLTVGGSYALNDSWKFFAGFHSQRNQNSALLPDYLAGWNQAVVPALVAQGVPQATQAALLRIFQTNITANTQQDANSYQVGVHYRVGNGRIVASYAHQNDRLASNSDADLYAVGYNYYLSKRTDLYTALAFIKNDNEAQYSPGTSGNPGGFTEAPGADGRALQLGIRHRF</sequence>
<evidence type="ECO:0000256" key="5">
    <source>
        <dbReference type="ARBA" id="ARBA00022692"/>
    </source>
</evidence>
<evidence type="ECO:0000256" key="3">
    <source>
        <dbReference type="ARBA" id="ARBA00022448"/>
    </source>
</evidence>
<proteinExistence type="predicted"/>
<comment type="subcellular location">
    <subcellularLocation>
        <location evidence="1">Cell outer membrane</location>
        <topology evidence="1">Multi-pass membrane protein</topology>
    </subcellularLocation>
</comment>
<dbReference type="EMBL" id="JRYB01000001">
    <property type="protein sequence ID" value="OIJ40889.1"/>
    <property type="molecule type" value="Genomic_DNA"/>
</dbReference>
<keyword evidence="10" id="KW-0998">Cell outer membrane</keyword>
<keyword evidence="8" id="KW-0626">Porin</keyword>
<keyword evidence="4" id="KW-1134">Transmembrane beta strand</keyword>
<evidence type="ECO:0000256" key="9">
    <source>
        <dbReference type="ARBA" id="ARBA00023136"/>
    </source>
</evidence>
<dbReference type="GO" id="GO:0015288">
    <property type="term" value="F:porin activity"/>
    <property type="evidence" value="ECO:0007669"/>
    <property type="project" value="UniProtKB-KW"/>
</dbReference>
<dbReference type="PRINTS" id="PR00184">
    <property type="entry name" value="NEISSPPORIN"/>
</dbReference>
<dbReference type="RefSeq" id="WP_071360804.1">
    <property type="nucleotide sequence ID" value="NZ_JRYB01000001.1"/>
</dbReference>
<name>A0A1S2N756_9BURK</name>
<dbReference type="InterPro" id="IPR033900">
    <property type="entry name" value="Gram_neg_porin_domain"/>
</dbReference>
<accession>A0A1S2N756</accession>
<reference evidence="13 14" key="1">
    <citation type="submission" date="2014-10" db="EMBL/GenBank/DDBJ databases">
        <authorList>
            <person name="Seo M.-J."/>
            <person name="Seok Y.J."/>
            <person name="Cha I.-T."/>
        </authorList>
    </citation>
    <scope>NUCLEOTIDE SEQUENCE [LARGE SCALE GENOMIC DNA]</scope>
    <source>
        <strain evidence="13 14">NEU</strain>
    </source>
</reference>
<keyword evidence="7" id="KW-0406">Ion transport</keyword>
<comment type="subunit">
    <text evidence="2">Homotrimer.</text>
</comment>
<evidence type="ECO:0000256" key="8">
    <source>
        <dbReference type="ARBA" id="ARBA00023114"/>
    </source>
</evidence>
<dbReference type="CDD" id="cd00342">
    <property type="entry name" value="gram_neg_porins"/>
    <property type="match status" value="1"/>
</dbReference>
<feature type="chain" id="PRO_5010178560" evidence="11">
    <location>
        <begin position="21"/>
        <end position="426"/>
    </location>
</feature>
<dbReference type="Proteomes" id="UP000180246">
    <property type="component" value="Unassembled WGS sequence"/>
</dbReference>
<dbReference type="InterPro" id="IPR002299">
    <property type="entry name" value="Porin_Neis"/>
</dbReference>
<keyword evidence="3" id="KW-0813">Transport</keyword>
<dbReference type="AlphaFoldDB" id="A0A1S2N756"/>
<dbReference type="PANTHER" id="PTHR34501:SF9">
    <property type="entry name" value="MAJOR OUTER MEMBRANE PROTEIN P.IA"/>
    <property type="match status" value="1"/>
</dbReference>
<dbReference type="GO" id="GO:0046930">
    <property type="term" value="C:pore complex"/>
    <property type="evidence" value="ECO:0007669"/>
    <property type="project" value="UniProtKB-KW"/>
</dbReference>